<feature type="compositionally biased region" description="Basic and acidic residues" evidence="1">
    <location>
        <begin position="11"/>
        <end position="31"/>
    </location>
</feature>
<protein>
    <submittedName>
        <fullName evidence="2">Uncharacterized protein</fullName>
    </submittedName>
</protein>
<evidence type="ECO:0000256" key="1">
    <source>
        <dbReference type="SAM" id="MobiDB-lite"/>
    </source>
</evidence>
<dbReference type="AlphaFoldDB" id="A0A2K8T4W3"/>
<accession>A0A2K8T4W3</accession>
<feature type="region of interest" description="Disordered" evidence="1">
    <location>
        <begin position="10"/>
        <end position="31"/>
    </location>
</feature>
<evidence type="ECO:0000313" key="2">
    <source>
        <dbReference type="EMBL" id="AUB42744.1"/>
    </source>
</evidence>
<keyword evidence="3" id="KW-1185">Reference proteome</keyword>
<dbReference type="Proteomes" id="UP000232003">
    <property type="component" value="Chromosome"/>
</dbReference>
<dbReference type="RefSeq" id="WP_157816817.1">
    <property type="nucleotide sequence ID" value="NZ_CAWNNC010000001.1"/>
</dbReference>
<proteinExistence type="predicted"/>
<sequence>MSLVFVFEEEPTTKNTKEKAKETSDHALAKTRDIDPEAWKSNLLSKII</sequence>
<gene>
    <name evidence="2" type="ORF">COO91_08890</name>
</gene>
<dbReference type="KEGG" id="nfl:COO91_08890"/>
<reference evidence="2 3" key="1">
    <citation type="submission" date="2017-11" db="EMBL/GenBank/DDBJ databases">
        <title>Complete genome of a free-living desiccation-tolerant cyanobacterium and its photosynthetic adaptation to extreme terrestrial habitat.</title>
        <authorList>
            <person name="Shang J."/>
        </authorList>
    </citation>
    <scope>NUCLEOTIDE SEQUENCE [LARGE SCALE GENOMIC DNA]</scope>
    <source>
        <strain evidence="2 3">CCNUN1</strain>
    </source>
</reference>
<dbReference type="EMBL" id="CP024785">
    <property type="protein sequence ID" value="AUB42744.1"/>
    <property type="molecule type" value="Genomic_DNA"/>
</dbReference>
<evidence type="ECO:0000313" key="3">
    <source>
        <dbReference type="Proteomes" id="UP000232003"/>
    </source>
</evidence>
<organism evidence="2 3">
    <name type="scientific">Nostoc flagelliforme CCNUN1</name>
    <dbReference type="NCBI Taxonomy" id="2038116"/>
    <lineage>
        <taxon>Bacteria</taxon>
        <taxon>Bacillati</taxon>
        <taxon>Cyanobacteriota</taxon>
        <taxon>Cyanophyceae</taxon>
        <taxon>Nostocales</taxon>
        <taxon>Nostocaceae</taxon>
        <taxon>Nostoc</taxon>
    </lineage>
</organism>
<name>A0A2K8T4W3_9NOSO</name>